<name>A0A2V4C0U8_9FLAO</name>
<protein>
    <submittedName>
        <fullName evidence="1">Uncharacterized protein</fullName>
    </submittedName>
</protein>
<keyword evidence="2" id="KW-1185">Reference proteome</keyword>
<reference evidence="1 2" key="1">
    <citation type="submission" date="2018-05" db="EMBL/GenBank/DDBJ databases">
        <title>Flavobacterium sp. strain IMCC34758, incomplete genome.</title>
        <authorList>
            <person name="Joung Y."/>
        </authorList>
    </citation>
    <scope>NUCLEOTIDE SEQUENCE [LARGE SCALE GENOMIC DNA]</scope>
    <source>
        <strain evidence="1 2">IMCC34758</strain>
    </source>
</reference>
<dbReference type="Proteomes" id="UP000247681">
    <property type="component" value="Unassembled WGS sequence"/>
</dbReference>
<dbReference type="OrthoDB" id="1366430at2"/>
<evidence type="ECO:0000313" key="2">
    <source>
        <dbReference type="Proteomes" id="UP000247681"/>
    </source>
</evidence>
<comment type="caution">
    <text evidence="1">The sequence shown here is derived from an EMBL/GenBank/DDBJ whole genome shotgun (WGS) entry which is preliminary data.</text>
</comment>
<proteinExistence type="predicted"/>
<organism evidence="1 2">
    <name type="scientific">Flavobacterium hydrophilum</name>
    <dbReference type="NCBI Taxonomy" id="2211445"/>
    <lineage>
        <taxon>Bacteria</taxon>
        <taxon>Pseudomonadati</taxon>
        <taxon>Bacteroidota</taxon>
        <taxon>Flavobacteriia</taxon>
        <taxon>Flavobacteriales</taxon>
        <taxon>Flavobacteriaceae</taxon>
        <taxon>Flavobacterium</taxon>
    </lineage>
</organism>
<evidence type="ECO:0000313" key="1">
    <source>
        <dbReference type="EMBL" id="PXY44492.1"/>
    </source>
</evidence>
<sequence length="103" mass="12114">MKEEIDERLVILHNVLVYCSQVDRLSDGKYNVFSLVERIFINQERGALFSQLAEEKGEIFPHEVRTYKVPEQIERKIKLTKEQIEATNWGGFTKDQLLKTQES</sequence>
<dbReference type="AlphaFoldDB" id="A0A2V4C0U8"/>
<dbReference type="RefSeq" id="WP_110347219.1">
    <property type="nucleotide sequence ID" value="NZ_QJHL01000003.1"/>
</dbReference>
<dbReference type="EMBL" id="QJHL01000003">
    <property type="protein sequence ID" value="PXY44492.1"/>
    <property type="molecule type" value="Genomic_DNA"/>
</dbReference>
<accession>A0A2V4C0U8</accession>
<gene>
    <name evidence="1" type="ORF">DMB68_13570</name>
</gene>